<gene>
    <name evidence="1" type="ORF">MSPICULIGERA_LOCUS7882</name>
</gene>
<name>A0AA36CJG5_9BILA</name>
<accession>A0AA36CJG5</accession>
<feature type="non-terminal residue" evidence="1">
    <location>
        <position position="1"/>
    </location>
</feature>
<dbReference type="AlphaFoldDB" id="A0AA36CJG5"/>
<reference evidence="1" key="1">
    <citation type="submission" date="2023-06" db="EMBL/GenBank/DDBJ databases">
        <authorList>
            <person name="Delattre M."/>
        </authorList>
    </citation>
    <scope>NUCLEOTIDE SEQUENCE</scope>
    <source>
        <strain evidence="1">AF72</strain>
    </source>
</reference>
<comment type="caution">
    <text evidence="1">The sequence shown here is derived from an EMBL/GenBank/DDBJ whole genome shotgun (WGS) entry which is preliminary data.</text>
</comment>
<proteinExistence type="predicted"/>
<keyword evidence="2" id="KW-1185">Reference proteome</keyword>
<dbReference type="Proteomes" id="UP001177023">
    <property type="component" value="Unassembled WGS sequence"/>
</dbReference>
<evidence type="ECO:0000313" key="2">
    <source>
        <dbReference type="Proteomes" id="UP001177023"/>
    </source>
</evidence>
<protein>
    <submittedName>
        <fullName evidence="1">Uncharacterized protein</fullName>
    </submittedName>
</protein>
<dbReference type="EMBL" id="CATQJA010002024">
    <property type="protein sequence ID" value="CAJ0569401.1"/>
    <property type="molecule type" value="Genomic_DNA"/>
</dbReference>
<sequence length="118" mass="12776">KMIRILVVLMCVLGLGAFPGPKNGACGLCAEQPMISDDGTAIGIIDNTKDSEGCRVVSLICHNDIDPTSAYLYMNRALLENRNTISAVCMNNGWFLRGADESMEMKPIISIFCSSVML</sequence>
<evidence type="ECO:0000313" key="1">
    <source>
        <dbReference type="EMBL" id="CAJ0569401.1"/>
    </source>
</evidence>
<organism evidence="1 2">
    <name type="scientific">Mesorhabditis spiculigera</name>
    <dbReference type="NCBI Taxonomy" id="96644"/>
    <lineage>
        <taxon>Eukaryota</taxon>
        <taxon>Metazoa</taxon>
        <taxon>Ecdysozoa</taxon>
        <taxon>Nematoda</taxon>
        <taxon>Chromadorea</taxon>
        <taxon>Rhabditida</taxon>
        <taxon>Rhabditina</taxon>
        <taxon>Rhabditomorpha</taxon>
        <taxon>Rhabditoidea</taxon>
        <taxon>Rhabditidae</taxon>
        <taxon>Mesorhabditinae</taxon>
        <taxon>Mesorhabditis</taxon>
    </lineage>
</organism>
<feature type="non-terminal residue" evidence="1">
    <location>
        <position position="118"/>
    </location>
</feature>